<dbReference type="NCBIfam" id="TIGR02857">
    <property type="entry name" value="CydD"/>
    <property type="match status" value="1"/>
</dbReference>
<comment type="caution">
    <text evidence="10">The sequence shown here is derived from an EMBL/GenBank/DDBJ whole genome shotgun (WGS) entry which is preliminary data.</text>
</comment>
<dbReference type="EMBL" id="NMVJ01000009">
    <property type="protein sequence ID" value="OYN89450.1"/>
    <property type="molecule type" value="Genomic_DNA"/>
</dbReference>
<feature type="transmembrane region" description="Helical" evidence="7">
    <location>
        <begin position="240"/>
        <end position="263"/>
    </location>
</feature>
<dbReference type="PROSITE" id="PS50893">
    <property type="entry name" value="ABC_TRANSPORTER_2"/>
    <property type="match status" value="1"/>
</dbReference>
<dbReference type="Gene3D" id="1.20.1560.10">
    <property type="entry name" value="ABC transporter type 1, transmembrane domain"/>
    <property type="match status" value="1"/>
</dbReference>
<feature type="transmembrane region" description="Helical" evidence="7">
    <location>
        <begin position="135"/>
        <end position="153"/>
    </location>
</feature>
<dbReference type="Pfam" id="PF00664">
    <property type="entry name" value="ABC_membrane"/>
    <property type="match status" value="1"/>
</dbReference>
<dbReference type="RefSeq" id="WP_094455202.1">
    <property type="nucleotide sequence ID" value="NZ_NMVJ01000009.1"/>
</dbReference>
<keyword evidence="11" id="KW-1185">Reference proteome</keyword>
<dbReference type="SUPFAM" id="SSF52540">
    <property type="entry name" value="P-loop containing nucleoside triphosphate hydrolases"/>
    <property type="match status" value="1"/>
</dbReference>
<dbReference type="SMART" id="SM00382">
    <property type="entry name" value="AAA"/>
    <property type="match status" value="1"/>
</dbReference>
<keyword evidence="4" id="KW-0067">ATP-binding</keyword>
<evidence type="ECO:0000256" key="5">
    <source>
        <dbReference type="ARBA" id="ARBA00022989"/>
    </source>
</evidence>
<sequence length="555" mass="58766">MAGPIDPRLLRRARATRQYLLGGAVVGCLTAALVVVQAWLLSGQMAAIFHGDLAGPFGGLAATLGLLVLVLLGRAVLAWANQWLAHRSAAAVKSQLRRDVAAARLRRPAYEPSTGAFITLLSQGLDALDDYFGKYLPQLMLAATVPLIVGVAILSQDLISAITIAITIPLIPAFMALVGYVTRDRMRKRWTIQTKLAHHFADLMAGLPTLQVFGRARAQLKGLERTEGRHRSETMGTLRIAFISSFVLELLATLSVALVAVGIGLRVVYGQVDLAAALFILILAPEVYLPVRQVGAHYHDSAEGVAAAEEAFEVIEAAEAEPTGVRPAPDLRQHRIRFESVSFTHPEAAKPSLVDFSAEIAPGEVVAIQGRSGGGKSTLLQLLIGHLRPSEGRILVGEEDLSEVEPSSWWRQLAWVGQEPGLLAGTVADSIAMGLAGLPSGSETAPSESALRQCLDTVGGQSIDLAKEVGDESTGLSAGERRRVALARALLRATLGRARLMILDEPTAGLDTSTEARVIQALRAAGVGVLVVSHRPAVIAAADRVLLVGAAEEVA</sequence>
<dbReference type="GO" id="GO:0016887">
    <property type="term" value="F:ATP hydrolysis activity"/>
    <property type="evidence" value="ECO:0007669"/>
    <property type="project" value="InterPro"/>
</dbReference>
<dbReference type="Gene3D" id="3.40.50.300">
    <property type="entry name" value="P-loop containing nucleotide triphosphate hydrolases"/>
    <property type="match status" value="1"/>
</dbReference>
<dbReference type="GO" id="GO:0005886">
    <property type="term" value="C:plasma membrane"/>
    <property type="evidence" value="ECO:0007669"/>
    <property type="project" value="UniProtKB-SubCell"/>
</dbReference>
<reference evidence="10 11" key="1">
    <citation type="submission" date="2017-07" db="EMBL/GenBank/DDBJ databases">
        <title>Draft whole genome sequences of clinical Proprionibacteriaceae strains.</title>
        <authorList>
            <person name="Bernier A.-M."/>
            <person name="Bernard K."/>
            <person name="Domingo M.-C."/>
        </authorList>
    </citation>
    <scope>NUCLEOTIDE SEQUENCE [LARGE SCALE GENOMIC DNA]</scope>
    <source>
        <strain evidence="10 11">NML 150081</strain>
    </source>
</reference>
<evidence type="ECO:0000313" key="11">
    <source>
        <dbReference type="Proteomes" id="UP000216300"/>
    </source>
</evidence>
<evidence type="ECO:0000256" key="3">
    <source>
        <dbReference type="ARBA" id="ARBA00022741"/>
    </source>
</evidence>
<dbReference type="InterPro" id="IPR003439">
    <property type="entry name" value="ABC_transporter-like_ATP-bd"/>
</dbReference>
<dbReference type="GO" id="GO:0042883">
    <property type="term" value="P:cysteine transport"/>
    <property type="evidence" value="ECO:0007669"/>
    <property type="project" value="InterPro"/>
</dbReference>
<dbReference type="Proteomes" id="UP000216300">
    <property type="component" value="Unassembled WGS sequence"/>
</dbReference>
<proteinExistence type="predicted"/>
<feature type="domain" description="ABC transporter" evidence="8">
    <location>
        <begin position="336"/>
        <end position="554"/>
    </location>
</feature>
<evidence type="ECO:0000313" key="10">
    <source>
        <dbReference type="EMBL" id="OYN89450.1"/>
    </source>
</evidence>
<dbReference type="PROSITE" id="PS50929">
    <property type="entry name" value="ABC_TM1F"/>
    <property type="match status" value="1"/>
</dbReference>
<dbReference type="PANTHER" id="PTHR24221:SF590">
    <property type="entry name" value="COMPONENT LINKED WITH THE ASSEMBLY OF CYTOCHROME' TRANSPORT TRANSMEMBRANE ATP-BINDING PROTEIN ABC TRANSPORTER CYDD-RELATED"/>
    <property type="match status" value="1"/>
</dbReference>
<dbReference type="InterPro" id="IPR014216">
    <property type="entry name" value="ABC_transptr_CydD"/>
</dbReference>
<accession>A0A255EDX9</accession>
<dbReference type="GO" id="GO:0140359">
    <property type="term" value="F:ABC-type transporter activity"/>
    <property type="evidence" value="ECO:0007669"/>
    <property type="project" value="InterPro"/>
</dbReference>
<keyword evidence="2 7" id="KW-0812">Transmembrane</keyword>
<dbReference type="AlphaFoldDB" id="A0A255EDX9"/>
<dbReference type="CDD" id="cd18584">
    <property type="entry name" value="ABC_6TM_AarD_CydD"/>
    <property type="match status" value="1"/>
</dbReference>
<dbReference type="Pfam" id="PF00005">
    <property type="entry name" value="ABC_tran"/>
    <property type="match status" value="1"/>
</dbReference>
<keyword evidence="6 7" id="KW-0472">Membrane</keyword>
<comment type="subcellular location">
    <subcellularLocation>
        <location evidence="1">Cell membrane</location>
        <topology evidence="1">Multi-pass membrane protein</topology>
    </subcellularLocation>
</comment>
<evidence type="ECO:0000256" key="6">
    <source>
        <dbReference type="ARBA" id="ARBA00023136"/>
    </source>
</evidence>
<dbReference type="InterPro" id="IPR039421">
    <property type="entry name" value="Type_1_exporter"/>
</dbReference>
<dbReference type="InterPro" id="IPR017871">
    <property type="entry name" value="ABC_transporter-like_CS"/>
</dbReference>
<dbReference type="InterPro" id="IPR027417">
    <property type="entry name" value="P-loop_NTPase"/>
</dbReference>
<dbReference type="PANTHER" id="PTHR24221">
    <property type="entry name" value="ATP-BINDING CASSETTE SUB-FAMILY B"/>
    <property type="match status" value="1"/>
</dbReference>
<dbReference type="SUPFAM" id="SSF90123">
    <property type="entry name" value="ABC transporter transmembrane region"/>
    <property type="match status" value="1"/>
</dbReference>
<evidence type="ECO:0000256" key="1">
    <source>
        <dbReference type="ARBA" id="ARBA00004651"/>
    </source>
</evidence>
<evidence type="ECO:0000256" key="7">
    <source>
        <dbReference type="SAM" id="Phobius"/>
    </source>
</evidence>
<dbReference type="GO" id="GO:0005524">
    <property type="term" value="F:ATP binding"/>
    <property type="evidence" value="ECO:0007669"/>
    <property type="project" value="UniProtKB-KW"/>
</dbReference>
<evidence type="ECO:0000256" key="2">
    <source>
        <dbReference type="ARBA" id="ARBA00022692"/>
    </source>
</evidence>
<dbReference type="CDD" id="cd03228">
    <property type="entry name" value="ABCC_MRP_Like"/>
    <property type="match status" value="1"/>
</dbReference>
<keyword evidence="5 7" id="KW-1133">Transmembrane helix</keyword>
<evidence type="ECO:0000259" key="8">
    <source>
        <dbReference type="PROSITE" id="PS50893"/>
    </source>
</evidence>
<gene>
    <name evidence="10" type="primary">cydD</name>
    <name evidence="10" type="ORF">CGZ91_11195</name>
</gene>
<name>A0A255EDX9_9ACTN</name>
<keyword evidence="3" id="KW-0547">Nucleotide-binding</keyword>
<protein>
    <submittedName>
        <fullName evidence="10">Thiol reductant ABC exporter subunit CydD</fullName>
    </submittedName>
</protein>
<feature type="transmembrane region" description="Helical" evidence="7">
    <location>
        <begin position="53"/>
        <end position="77"/>
    </location>
</feature>
<evidence type="ECO:0000259" key="9">
    <source>
        <dbReference type="PROSITE" id="PS50929"/>
    </source>
</evidence>
<evidence type="ECO:0000256" key="4">
    <source>
        <dbReference type="ARBA" id="ARBA00022840"/>
    </source>
</evidence>
<dbReference type="PROSITE" id="PS00211">
    <property type="entry name" value="ABC_TRANSPORTER_1"/>
    <property type="match status" value="1"/>
</dbReference>
<dbReference type="InterPro" id="IPR011527">
    <property type="entry name" value="ABC1_TM_dom"/>
</dbReference>
<feature type="domain" description="ABC transmembrane type-1" evidence="9">
    <location>
        <begin position="21"/>
        <end position="303"/>
    </location>
</feature>
<feature type="transmembrane region" description="Helical" evidence="7">
    <location>
        <begin position="159"/>
        <end position="181"/>
    </location>
</feature>
<feature type="transmembrane region" description="Helical" evidence="7">
    <location>
        <begin position="269"/>
        <end position="289"/>
    </location>
</feature>
<feature type="transmembrane region" description="Helical" evidence="7">
    <location>
        <begin position="20"/>
        <end position="41"/>
    </location>
</feature>
<organism evidence="10 11">
    <name type="scientific">Parenemella sanctibonifatiensis</name>
    <dbReference type="NCBI Taxonomy" id="2016505"/>
    <lineage>
        <taxon>Bacteria</taxon>
        <taxon>Bacillati</taxon>
        <taxon>Actinomycetota</taxon>
        <taxon>Actinomycetes</taxon>
        <taxon>Propionibacteriales</taxon>
        <taxon>Propionibacteriaceae</taxon>
        <taxon>Parenemella</taxon>
    </lineage>
</organism>
<dbReference type="InterPro" id="IPR036640">
    <property type="entry name" value="ABC1_TM_sf"/>
</dbReference>
<dbReference type="InterPro" id="IPR003593">
    <property type="entry name" value="AAA+_ATPase"/>
</dbReference>
<dbReference type="OrthoDB" id="9806127at2"/>